<proteinExistence type="predicted"/>
<accession>A0A9K3DBL8</accession>
<dbReference type="AlphaFoldDB" id="A0A9K3DBL8"/>
<reference evidence="1 2" key="1">
    <citation type="journal article" date="2018" name="PLoS ONE">
        <title>The draft genome of Kipferlia bialata reveals reductive genome evolution in fornicate parasites.</title>
        <authorList>
            <person name="Tanifuji G."/>
            <person name="Takabayashi S."/>
            <person name="Kume K."/>
            <person name="Takagi M."/>
            <person name="Nakayama T."/>
            <person name="Kamikawa R."/>
            <person name="Inagaki Y."/>
            <person name="Hashimoto T."/>
        </authorList>
    </citation>
    <scope>NUCLEOTIDE SEQUENCE [LARGE SCALE GENOMIC DNA]</scope>
    <source>
        <strain evidence="1">NY0173</strain>
    </source>
</reference>
<gene>
    <name evidence="1" type="ORF">KIPB_015588</name>
</gene>
<keyword evidence="2" id="KW-1185">Reference proteome</keyword>
<dbReference type="Proteomes" id="UP000265618">
    <property type="component" value="Unassembled WGS sequence"/>
</dbReference>
<evidence type="ECO:0000313" key="2">
    <source>
        <dbReference type="Proteomes" id="UP000265618"/>
    </source>
</evidence>
<organism evidence="1 2">
    <name type="scientific">Kipferlia bialata</name>
    <dbReference type="NCBI Taxonomy" id="797122"/>
    <lineage>
        <taxon>Eukaryota</taxon>
        <taxon>Metamonada</taxon>
        <taxon>Carpediemonas-like organisms</taxon>
        <taxon>Kipferlia</taxon>
    </lineage>
</organism>
<dbReference type="EMBL" id="BDIP01008852">
    <property type="protein sequence ID" value="GIQ92045.1"/>
    <property type="molecule type" value="Genomic_DNA"/>
</dbReference>
<protein>
    <submittedName>
        <fullName evidence="1">Uncharacterized protein</fullName>
    </submittedName>
</protein>
<comment type="caution">
    <text evidence="1">The sequence shown here is derived from an EMBL/GenBank/DDBJ whole genome shotgun (WGS) entry which is preliminary data.</text>
</comment>
<sequence>DLQAVSEQADKEKQRNDLLFSLQRLFDILLTDTGKGKEEEEESS</sequence>
<evidence type="ECO:0000313" key="1">
    <source>
        <dbReference type="EMBL" id="GIQ92045.1"/>
    </source>
</evidence>
<feature type="non-terminal residue" evidence="1">
    <location>
        <position position="44"/>
    </location>
</feature>
<feature type="non-terminal residue" evidence="1">
    <location>
        <position position="1"/>
    </location>
</feature>
<name>A0A9K3DBL8_9EUKA</name>